<gene>
    <name evidence="1" type="ORF">SAMN04489732_10635</name>
</gene>
<organism evidence="1 2">
    <name type="scientific">Amycolatopsis saalfeldensis</name>
    <dbReference type="NCBI Taxonomy" id="394193"/>
    <lineage>
        <taxon>Bacteria</taxon>
        <taxon>Bacillati</taxon>
        <taxon>Actinomycetota</taxon>
        <taxon>Actinomycetes</taxon>
        <taxon>Pseudonocardiales</taxon>
        <taxon>Pseudonocardiaceae</taxon>
        <taxon>Amycolatopsis</taxon>
    </lineage>
</organism>
<keyword evidence="2" id="KW-1185">Reference proteome</keyword>
<sequence>MFRDLGVLEYVDFYIGGHLVSNPFWLGTPMPELNFPFDLPRKFRLGRGYVVASSIYLSEDRLAYGEPSTIDHPELVDQVIRSGYFEG</sequence>
<protein>
    <submittedName>
        <fullName evidence="1">Uncharacterized protein</fullName>
    </submittedName>
</protein>
<reference evidence="1 2" key="1">
    <citation type="submission" date="2016-10" db="EMBL/GenBank/DDBJ databases">
        <authorList>
            <person name="de Groot N.N."/>
        </authorList>
    </citation>
    <scope>NUCLEOTIDE SEQUENCE [LARGE SCALE GENOMIC DNA]</scope>
    <source>
        <strain evidence="1 2">DSM 44993</strain>
    </source>
</reference>
<accession>A0A1H8WXH0</accession>
<name>A0A1H8WXH0_9PSEU</name>
<proteinExistence type="predicted"/>
<dbReference type="EMBL" id="FOEF01000006">
    <property type="protein sequence ID" value="SEP32400.1"/>
    <property type="molecule type" value="Genomic_DNA"/>
</dbReference>
<dbReference type="Proteomes" id="UP000198582">
    <property type="component" value="Unassembled WGS sequence"/>
</dbReference>
<evidence type="ECO:0000313" key="1">
    <source>
        <dbReference type="EMBL" id="SEP32400.1"/>
    </source>
</evidence>
<evidence type="ECO:0000313" key="2">
    <source>
        <dbReference type="Proteomes" id="UP000198582"/>
    </source>
</evidence>
<dbReference type="AlphaFoldDB" id="A0A1H8WXH0"/>